<dbReference type="Pfam" id="PF12832">
    <property type="entry name" value="MFS_1_like"/>
    <property type="match status" value="1"/>
</dbReference>
<dbReference type="SUPFAM" id="SSF103473">
    <property type="entry name" value="MFS general substrate transporter"/>
    <property type="match status" value="1"/>
</dbReference>
<feature type="compositionally biased region" description="Basic and acidic residues" evidence="6">
    <location>
        <begin position="261"/>
        <end position="272"/>
    </location>
</feature>
<dbReference type="PANTHER" id="PTHR16172:SF35">
    <property type="entry name" value="MAJOR FACILITATOR SUPERFAMILY (MFS) PROFILE DOMAIN-CONTAINING PROTEIN"/>
    <property type="match status" value="1"/>
</dbReference>
<feature type="compositionally biased region" description="Basic and acidic residues" evidence="6">
    <location>
        <begin position="216"/>
        <end position="225"/>
    </location>
</feature>
<dbReference type="EMBL" id="CAKOGL010000025">
    <property type="protein sequence ID" value="CAH2102390.1"/>
    <property type="molecule type" value="Genomic_DNA"/>
</dbReference>
<evidence type="ECO:0000313" key="9">
    <source>
        <dbReference type="EMBL" id="CAH2102390.1"/>
    </source>
</evidence>
<dbReference type="PANTHER" id="PTHR16172">
    <property type="entry name" value="MAJOR FACILITATOR SUPERFAMILY DOMAIN-CONTAINING PROTEIN 6-LIKE"/>
    <property type="match status" value="1"/>
</dbReference>
<keyword evidence="3 7" id="KW-0812">Transmembrane</keyword>
<feature type="transmembrane region" description="Helical" evidence="7">
    <location>
        <begin position="26"/>
        <end position="45"/>
    </location>
</feature>
<feature type="compositionally biased region" description="Low complexity" evidence="6">
    <location>
        <begin position="237"/>
        <end position="249"/>
    </location>
</feature>
<comment type="caution">
    <text evidence="9">The sequence shown here is derived from an EMBL/GenBank/DDBJ whole genome shotgun (WGS) entry which is preliminary data.</text>
</comment>
<organism evidence="9 10">
    <name type="scientific">Euphydryas editha</name>
    <name type="common">Edith's checkerspot</name>
    <dbReference type="NCBI Taxonomy" id="104508"/>
    <lineage>
        <taxon>Eukaryota</taxon>
        <taxon>Metazoa</taxon>
        <taxon>Ecdysozoa</taxon>
        <taxon>Arthropoda</taxon>
        <taxon>Hexapoda</taxon>
        <taxon>Insecta</taxon>
        <taxon>Pterygota</taxon>
        <taxon>Neoptera</taxon>
        <taxon>Endopterygota</taxon>
        <taxon>Lepidoptera</taxon>
        <taxon>Glossata</taxon>
        <taxon>Ditrysia</taxon>
        <taxon>Papilionoidea</taxon>
        <taxon>Nymphalidae</taxon>
        <taxon>Nymphalinae</taxon>
        <taxon>Euphydryas</taxon>
    </lineage>
</organism>
<evidence type="ECO:0000256" key="1">
    <source>
        <dbReference type="ARBA" id="ARBA00004141"/>
    </source>
</evidence>
<reference evidence="9" key="1">
    <citation type="submission" date="2022-03" db="EMBL/GenBank/DDBJ databases">
        <authorList>
            <person name="Tunstrom K."/>
        </authorList>
    </citation>
    <scope>NUCLEOTIDE SEQUENCE</scope>
</reference>
<feature type="transmembrane region" description="Helical" evidence="7">
    <location>
        <begin position="57"/>
        <end position="76"/>
    </location>
</feature>
<accession>A0AAU9UWS3</accession>
<evidence type="ECO:0000259" key="8">
    <source>
        <dbReference type="Pfam" id="PF12832"/>
    </source>
</evidence>
<evidence type="ECO:0000256" key="2">
    <source>
        <dbReference type="ARBA" id="ARBA00005241"/>
    </source>
</evidence>
<comment type="similarity">
    <text evidence="2">Belongs to the major facilitator superfamily. MFSD6 family.</text>
</comment>
<gene>
    <name evidence="9" type="ORF">EEDITHA_LOCUS17030</name>
</gene>
<feature type="region of interest" description="Disordered" evidence="6">
    <location>
        <begin position="211"/>
        <end position="272"/>
    </location>
</feature>
<sequence length="272" mass="29602">MYNGTAWGYIESFLFWLLQDLGASRSLMGITITVGGIAGLPLLVLSGPIINKIGHANVLFIGFVFYAIRLMGYSLIYNPWLCLIFEAMESVTSSLSFTAAVTYAARLSSTTTDTSVQGLLGGLYYGVGKGSGSLIGGYLMKFFGTRPTYQIFAAATFITGCIYYLFNKFYIGKRAMGDENDICKKKPTNLDIENRDDLKKDSVKPTTPLDVVSKSEVSKNSEVEAPKALNTQVKLTSDSVDGSSDSGVDNPAYNENSCETDNSRINDDKSKM</sequence>
<feature type="domain" description="Major facilitator superfamily associated" evidence="8">
    <location>
        <begin position="3"/>
        <end position="150"/>
    </location>
</feature>
<keyword evidence="5 7" id="KW-0472">Membrane</keyword>
<keyword evidence="10" id="KW-1185">Reference proteome</keyword>
<evidence type="ECO:0000256" key="3">
    <source>
        <dbReference type="ARBA" id="ARBA00022692"/>
    </source>
</evidence>
<evidence type="ECO:0000256" key="5">
    <source>
        <dbReference type="ARBA" id="ARBA00023136"/>
    </source>
</evidence>
<evidence type="ECO:0000256" key="4">
    <source>
        <dbReference type="ARBA" id="ARBA00022989"/>
    </source>
</evidence>
<dbReference type="InterPro" id="IPR036259">
    <property type="entry name" value="MFS_trans_sf"/>
</dbReference>
<comment type="subcellular location">
    <subcellularLocation>
        <location evidence="1">Membrane</location>
        <topology evidence="1">Multi-pass membrane protein</topology>
    </subcellularLocation>
</comment>
<protein>
    <recommendedName>
        <fullName evidence="8">Major facilitator superfamily associated domain-containing protein</fullName>
    </recommendedName>
</protein>
<dbReference type="InterPro" id="IPR024989">
    <property type="entry name" value="MFS_assoc_dom"/>
</dbReference>
<evidence type="ECO:0000256" key="6">
    <source>
        <dbReference type="SAM" id="MobiDB-lite"/>
    </source>
</evidence>
<dbReference type="InterPro" id="IPR051717">
    <property type="entry name" value="MFS_MFSD6"/>
</dbReference>
<dbReference type="Proteomes" id="UP001153954">
    <property type="component" value="Unassembled WGS sequence"/>
</dbReference>
<evidence type="ECO:0000256" key="7">
    <source>
        <dbReference type="SAM" id="Phobius"/>
    </source>
</evidence>
<dbReference type="GO" id="GO:0016020">
    <property type="term" value="C:membrane"/>
    <property type="evidence" value="ECO:0007669"/>
    <property type="project" value="UniProtKB-SubCell"/>
</dbReference>
<name>A0AAU9UWS3_EUPED</name>
<dbReference type="AlphaFoldDB" id="A0AAU9UWS3"/>
<evidence type="ECO:0000313" key="10">
    <source>
        <dbReference type="Proteomes" id="UP001153954"/>
    </source>
</evidence>
<feature type="transmembrane region" description="Helical" evidence="7">
    <location>
        <begin position="148"/>
        <end position="166"/>
    </location>
</feature>
<proteinExistence type="inferred from homology"/>
<keyword evidence="4 7" id="KW-1133">Transmembrane helix</keyword>
<dbReference type="Gene3D" id="1.20.1250.20">
    <property type="entry name" value="MFS general substrate transporter like domains"/>
    <property type="match status" value="1"/>
</dbReference>